<dbReference type="InterPro" id="IPR036779">
    <property type="entry name" value="LysM_dom_sf"/>
</dbReference>
<keyword evidence="2" id="KW-1185">Reference proteome</keyword>
<dbReference type="OrthoDB" id="8759063at2"/>
<dbReference type="RefSeq" id="WP_092618242.1">
    <property type="nucleotide sequence ID" value="NZ_FMYK01000003.1"/>
</dbReference>
<reference evidence="2" key="1">
    <citation type="submission" date="2016-09" db="EMBL/GenBank/DDBJ databases">
        <authorList>
            <person name="Varghese N."/>
            <person name="Submissions S."/>
        </authorList>
    </citation>
    <scope>NUCLEOTIDE SEQUENCE [LARGE SCALE GENOMIC DNA]</scope>
    <source>
        <strain evidence="2">ANC 3699</strain>
    </source>
</reference>
<accession>A0A1G6JE12</accession>
<dbReference type="InterPro" id="IPR008861">
    <property type="entry name" value="GpX-like"/>
</dbReference>
<dbReference type="Gene3D" id="3.10.350.10">
    <property type="entry name" value="LysM domain"/>
    <property type="match status" value="1"/>
</dbReference>
<evidence type="ECO:0000313" key="1">
    <source>
        <dbReference type="EMBL" id="SDC17062.1"/>
    </source>
</evidence>
<name>A0A1G6JE12_9GAMM</name>
<evidence type="ECO:0000313" key="2">
    <source>
        <dbReference type="Proteomes" id="UP000242317"/>
    </source>
</evidence>
<protein>
    <submittedName>
        <fullName evidence="1">P2-like prophage tail protein X</fullName>
    </submittedName>
</protein>
<gene>
    <name evidence="1" type="ORF">SAMN05421749_103328</name>
</gene>
<dbReference type="AlphaFoldDB" id="A0A1G6JE12"/>
<dbReference type="Proteomes" id="UP000242317">
    <property type="component" value="Unassembled WGS sequence"/>
</dbReference>
<sequence>MAEYRTKDGDTVSYIAYQYYGHTDNRVVEKVLEANRFLADHGAILPAGLLITLPEQTTTAKSTSKRVKLWD</sequence>
<organism evidence="1 2">
    <name type="scientific">Acinetobacter marinus</name>
    <dbReference type="NCBI Taxonomy" id="281375"/>
    <lineage>
        <taxon>Bacteria</taxon>
        <taxon>Pseudomonadati</taxon>
        <taxon>Pseudomonadota</taxon>
        <taxon>Gammaproteobacteria</taxon>
        <taxon>Moraxellales</taxon>
        <taxon>Moraxellaceae</taxon>
        <taxon>Acinetobacter</taxon>
    </lineage>
</organism>
<proteinExistence type="predicted"/>
<dbReference type="Pfam" id="PF05489">
    <property type="entry name" value="Phage_tail_X"/>
    <property type="match status" value="1"/>
</dbReference>
<dbReference type="EMBL" id="FMYK01000003">
    <property type="protein sequence ID" value="SDC17062.1"/>
    <property type="molecule type" value="Genomic_DNA"/>
</dbReference>